<dbReference type="OrthoDB" id="7763192at2759"/>
<name>A0A1J1HRG7_9DIPT</name>
<dbReference type="AlphaFoldDB" id="A0A1J1HRG7"/>
<keyword evidence="2" id="KW-1185">Reference proteome</keyword>
<organism evidence="1 2">
    <name type="scientific">Clunio marinus</name>
    <dbReference type="NCBI Taxonomy" id="568069"/>
    <lineage>
        <taxon>Eukaryota</taxon>
        <taxon>Metazoa</taxon>
        <taxon>Ecdysozoa</taxon>
        <taxon>Arthropoda</taxon>
        <taxon>Hexapoda</taxon>
        <taxon>Insecta</taxon>
        <taxon>Pterygota</taxon>
        <taxon>Neoptera</taxon>
        <taxon>Endopterygota</taxon>
        <taxon>Diptera</taxon>
        <taxon>Nematocera</taxon>
        <taxon>Chironomoidea</taxon>
        <taxon>Chironomidae</taxon>
        <taxon>Clunio</taxon>
    </lineage>
</organism>
<dbReference type="EMBL" id="CVRI01000010">
    <property type="protein sequence ID" value="CRK89070.1"/>
    <property type="molecule type" value="Genomic_DNA"/>
</dbReference>
<reference evidence="1 2" key="1">
    <citation type="submission" date="2015-04" db="EMBL/GenBank/DDBJ databases">
        <authorList>
            <person name="Syromyatnikov M.Y."/>
            <person name="Popov V.N."/>
        </authorList>
    </citation>
    <scope>NUCLEOTIDE SEQUENCE [LARGE SCALE GENOMIC DNA]</scope>
</reference>
<dbReference type="Proteomes" id="UP000183832">
    <property type="component" value="Unassembled WGS sequence"/>
</dbReference>
<sequence length="198" mass="23542">MDKSKKPWRNKNWNGQVSKVCNEIYGTLSMLRQTQDFLPKDIKQHLIKSLVIPKFMYCSEIFMGCSRANWHTINVCFNSCIRYIHSLKKFDSVSKHVNELLGCSLENYMNYRVCLFIFNLMKKKTPHYLYEKLFFPRFRRSRMLSLPPTKSSKQHINSFFVRGPRLWNSLPSDLRIIDSLAIFKRECLSHFASQKAQK</sequence>
<evidence type="ECO:0000313" key="2">
    <source>
        <dbReference type="Proteomes" id="UP000183832"/>
    </source>
</evidence>
<proteinExistence type="predicted"/>
<gene>
    <name evidence="1" type="ORF">CLUMA_CG002697</name>
</gene>
<evidence type="ECO:0000313" key="1">
    <source>
        <dbReference type="EMBL" id="CRK89070.1"/>
    </source>
</evidence>
<accession>A0A1J1HRG7</accession>
<protein>
    <submittedName>
        <fullName evidence="1">CLUMA_CG002697, isoform A</fullName>
    </submittedName>
</protein>